<dbReference type="Proteomes" id="UP000403266">
    <property type="component" value="Unassembled WGS sequence"/>
</dbReference>
<proteinExistence type="predicted"/>
<evidence type="ECO:0000313" key="2">
    <source>
        <dbReference type="Proteomes" id="UP000403266"/>
    </source>
</evidence>
<dbReference type="EMBL" id="VOSK01000253">
    <property type="protein sequence ID" value="MPR29646.1"/>
    <property type="molecule type" value="Genomic_DNA"/>
</dbReference>
<protein>
    <recommendedName>
        <fullName evidence="3">Flagellar assembly protein FliH/Type III secretion system HrpE domain-containing protein</fullName>
    </recommendedName>
</protein>
<evidence type="ECO:0008006" key="3">
    <source>
        <dbReference type="Google" id="ProtNLM"/>
    </source>
</evidence>
<dbReference type="RefSeq" id="WP_152716533.1">
    <property type="nucleotide sequence ID" value="NZ_VOSJ01000272.1"/>
</dbReference>
<dbReference type="OrthoDB" id="8017089at2"/>
<evidence type="ECO:0000313" key="1">
    <source>
        <dbReference type="EMBL" id="MPR29646.1"/>
    </source>
</evidence>
<gene>
    <name evidence="1" type="ORF">FS320_32340</name>
</gene>
<keyword evidence="2" id="KW-1185">Reference proteome</keyword>
<sequence>MAGTIASLLADFSSPIARESSGIGLLRAVKVTPETDPEPQQPVVDRQAEFIKSVEARVRAEEREIARKEFEDAIAAEKARHLEDMNDQRTIWVEQQALQMSAQIATAVEHIEANLSERIANILRPFLSEAFRQQTLAEFKDVLATLLSGRDASLLKISGPEDLLTAMKSHLGHYESSIEFFSSEHVEIRVATQDTLVQTQLNSWSVRLAQALEG</sequence>
<dbReference type="AlphaFoldDB" id="A0A5N7N0X5"/>
<name>A0A5N7N0X5_9HYPH</name>
<accession>A0A5N7N0X5</accession>
<comment type="caution">
    <text evidence="1">The sequence shown here is derived from an EMBL/GenBank/DDBJ whole genome shotgun (WGS) entry which is preliminary data.</text>
</comment>
<reference evidence="1 2" key="1">
    <citation type="journal article" date="2019" name="Syst. Appl. Microbiol.">
        <title>Microvirga tunisiensis sp. nov., a root nodule symbiotic bacterium isolated from Lupinus micranthus and L. luteus grown in Northern Tunisia.</title>
        <authorList>
            <person name="Msaddak A."/>
            <person name="Rejili M."/>
            <person name="Duran D."/>
            <person name="Mars M."/>
            <person name="Palacios J.M."/>
            <person name="Ruiz-Argueso T."/>
            <person name="Rey L."/>
            <person name="Imperial J."/>
        </authorList>
    </citation>
    <scope>NUCLEOTIDE SEQUENCE [LARGE SCALE GENOMIC DNA]</scope>
    <source>
        <strain evidence="1 2">Lmie10</strain>
    </source>
</reference>
<organism evidence="1 2">
    <name type="scientific">Microvirga tunisiensis</name>
    <dbReference type="NCBI Taxonomy" id="2108360"/>
    <lineage>
        <taxon>Bacteria</taxon>
        <taxon>Pseudomonadati</taxon>
        <taxon>Pseudomonadota</taxon>
        <taxon>Alphaproteobacteria</taxon>
        <taxon>Hyphomicrobiales</taxon>
        <taxon>Methylobacteriaceae</taxon>
        <taxon>Microvirga</taxon>
    </lineage>
</organism>